<name>A0ABU7BX85_9TELE</name>
<gene>
    <name evidence="1" type="ORF">ATANTOWER_018536</name>
</gene>
<comment type="caution">
    <text evidence="1">The sequence shown here is derived from an EMBL/GenBank/DDBJ whole genome shotgun (WGS) entry which is preliminary data.</text>
</comment>
<sequence length="105" mass="11520">MKVCSARSSSSPFGCCPQGLPQQITCLYLTYHLPLQLKNLPFKSSSFPPSLQLHLQHPLSNVSTSLFRKCPNQLNIASLTISKLPNLSCSSDLRLSNLVHSGHSQ</sequence>
<accession>A0ABU7BX85</accession>
<reference evidence="1 2" key="1">
    <citation type="submission" date="2021-07" db="EMBL/GenBank/DDBJ databases">
        <authorList>
            <person name="Palmer J.M."/>
        </authorList>
    </citation>
    <scope>NUCLEOTIDE SEQUENCE [LARGE SCALE GENOMIC DNA]</scope>
    <source>
        <strain evidence="1 2">AT_MEX2019</strain>
        <tissue evidence="1">Muscle</tissue>
    </source>
</reference>
<evidence type="ECO:0000313" key="1">
    <source>
        <dbReference type="EMBL" id="MED6254170.1"/>
    </source>
</evidence>
<proteinExistence type="predicted"/>
<keyword evidence="2" id="KW-1185">Reference proteome</keyword>
<protein>
    <submittedName>
        <fullName evidence="1">Uncharacterized protein</fullName>
    </submittedName>
</protein>
<organism evidence="1 2">
    <name type="scientific">Ataeniobius toweri</name>
    <dbReference type="NCBI Taxonomy" id="208326"/>
    <lineage>
        <taxon>Eukaryota</taxon>
        <taxon>Metazoa</taxon>
        <taxon>Chordata</taxon>
        <taxon>Craniata</taxon>
        <taxon>Vertebrata</taxon>
        <taxon>Euteleostomi</taxon>
        <taxon>Actinopterygii</taxon>
        <taxon>Neopterygii</taxon>
        <taxon>Teleostei</taxon>
        <taxon>Neoteleostei</taxon>
        <taxon>Acanthomorphata</taxon>
        <taxon>Ovalentaria</taxon>
        <taxon>Atherinomorphae</taxon>
        <taxon>Cyprinodontiformes</taxon>
        <taxon>Goodeidae</taxon>
        <taxon>Ataeniobius</taxon>
    </lineage>
</organism>
<dbReference type="EMBL" id="JAHUTI010069227">
    <property type="protein sequence ID" value="MED6254170.1"/>
    <property type="molecule type" value="Genomic_DNA"/>
</dbReference>
<evidence type="ECO:0000313" key="2">
    <source>
        <dbReference type="Proteomes" id="UP001345963"/>
    </source>
</evidence>
<dbReference type="Proteomes" id="UP001345963">
    <property type="component" value="Unassembled WGS sequence"/>
</dbReference>